<accession>A0A9P6ABQ0</accession>
<dbReference type="OrthoDB" id="20872at2759"/>
<evidence type="ECO:0000259" key="6">
    <source>
        <dbReference type="PROSITE" id="PS50103"/>
    </source>
</evidence>
<dbReference type="SMART" id="SM00248">
    <property type="entry name" value="ANK"/>
    <property type="match status" value="1"/>
</dbReference>
<feature type="domain" description="C3H1-type" evidence="6">
    <location>
        <begin position="404"/>
        <end position="431"/>
    </location>
</feature>
<evidence type="ECO:0000256" key="5">
    <source>
        <dbReference type="SAM" id="MobiDB-lite"/>
    </source>
</evidence>
<keyword evidence="4" id="KW-0863">Zinc-finger</keyword>
<name>A0A9P6ABQ0_PLEER</name>
<dbReference type="SMART" id="SM00356">
    <property type="entry name" value="ZnF_C3H1"/>
    <property type="match status" value="2"/>
</dbReference>
<keyword evidence="8" id="KW-1185">Reference proteome</keyword>
<feature type="zinc finger region" description="C3H1-type" evidence="4">
    <location>
        <begin position="192"/>
        <end position="217"/>
    </location>
</feature>
<dbReference type="Pfam" id="PF00023">
    <property type="entry name" value="Ank"/>
    <property type="match status" value="1"/>
</dbReference>
<keyword evidence="4" id="KW-0862">Zinc</keyword>
<keyword evidence="1" id="KW-0677">Repeat</keyword>
<evidence type="ECO:0000313" key="8">
    <source>
        <dbReference type="Proteomes" id="UP000807025"/>
    </source>
</evidence>
<dbReference type="PANTHER" id="PTHR24171">
    <property type="entry name" value="ANKYRIN REPEAT DOMAIN-CONTAINING PROTEIN 39-RELATED"/>
    <property type="match status" value="1"/>
</dbReference>
<dbReference type="PROSITE" id="PS50297">
    <property type="entry name" value="ANK_REP_REGION"/>
    <property type="match status" value="1"/>
</dbReference>
<keyword evidence="4" id="KW-0479">Metal-binding</keyword>
<sequence>MVSTLWKACSEGNLPEVKSLLLEANEIDIEIRGACHLPAPASTLTIPHLTLPRNCDHIGKDHTGCTPLIEAVKNGHVEIVKLLLGKGADPRNRSSQGPPEHYTTDEAILNLLRSAAEARDMAAANCPQQNGQTLPNGMDPQNYYPPTEVYTYFPTLNSVPPPLPEGAVYYQPPASGHEGANGDVRNLPPADIARFIPCRYFPACRYGASCMFLHPQGQYFQGPMPPPAQYPAPYDPMAPAPYPLNYYGPQSPNGVPQMAPLSPSAAPMHPMMHARSGSEVLSPAQTHFSPQGAPPPLPYGPMPPAAYHQNTAPVPMAVPPPPPVHAPHGLQSPPVIYNGPSSAQPFPIHSEAASQYPPLPSIVPAPGPDVNGAAKSAAPEPYMQPYRDGSGNPRRGNGRRGSFASRKPPCFFFPAGRCKNGDDCRFPHILEPQNQHLPAQNSGRGGHRGPRGHISGSLEQKFGAMSVRDDGAQSGGPNGIERSISADSGRPRFQGLKTNQSIANTKKGPRQLQRVPNADEFPVLAGSVTPPSHSPGANGILHINGFNGPTAAQVLQAPAPVRQNSTRESSTRGTSPDSAKAAKIQESTGIRINGTDGVNGVNGAANHDPSPVSTKLPISFAAVANASDVSPKEISVSA</sequence>
<dbReference type="GO" id="GO:0085020">
    <property type="term" value="P:protein K6-linked ubiquitination"/>
    <property type="evidence" value="ECO:0007669"/>
    <property type="project" value="TreeGrafter"/>
</dbReference>
<dbReference type="PANTHER" id="PTHR24171:SF8">
    <property type="entry name" value="BRCA1-ASSOCIATED RING DOMAIN PROTEIN 1"/>
    <property type="match status" value="1"/>
</dbReference>
<feature type="compositionally biased region" description="Polar residues" evidence="5">
    <location>
        <begin position="562"/>
        <end position="577"/>
    </location>
</feature>
<feature type="zinc finger region" description="C3H1-type" evidence="4">
    <location>
        <begin position="404"/>
        <end position="431"/>
    </location>
</feature>
<feature type="region of interest" description="Disordered" evidence="5">
    <location>
        <begin position="558"/>
        <end position="586"/>
    </location>
</feature>
<keyword evidence="2 3" id="KW-0040">ANK repeat</keyword>
<proteinExistence type="predicted"/>
<feature type="region of interest" description="Disordered" evidence="5">
    <location>
        <begin position="591"/>
        <end position="610"/>
    </location>
</feature>
<feature type="domain" description="C3H1-type" evidence="6">
    <location>
        <begin position="192"/>
        <end position="217"/>
    </location>
</feature>
<reference evidence="7" key="1">
    <citation type="submission" date="2020-11" db="EMBL/GenBank/DDBJ databases">
        <authorList>
            <consortium name="DOE Joint Genome Institute"/>
            <person name="Ahrendt S."/>
            <person name="Riley R."/>
            <person name="Andreopoulos W."/>
            <person name="Labutti K."/>
            <person name="Pangilinan J."/>
            <person name="Ruiz-Duenas F.J."/>
            <person name="Barrasa J.M."/>
            <person name="Sanchez-Garcia M."/>
            <person name="Camarero S."/>
            <person name="Miyauchi S."/>
            <person name="Serrano A."/>
            <person name="Linde D."/>
            <person name="Babiker R."/>
            <person name="Drula E."/>
            <person name="Ayuso-Fernandez I."/>
            <person name="Pacheco R."/>
            <person name="Padilla G."/>
            <person name="Ferreira P."/>
            <person name="Barriuso J."/>
            <person name="Kellner H."/>
            <person name="Castanera R."/>
            <person name="Alfaro M."/>
            <person name="Ramirez L."/>
            <person name="Pisabarro A.G."/>
            <person name="Kuo A."/>
            <person name="Tritt A."/>
            <person name="Lipzen A."/>
            <person name="He G."/>
            <person name="Yan M."/>
            <person name="Ng V."/>
            <person name="Cullen D."/>
            <person name="Martin F."/>
            <person name="Rosso M.-N."/>
            <person name="Henrissat B."/>
            <person name="Hibbett D."/>
            <person name="Martinez A.T."/>
            <person name="Grigoriev I.V."/>
        </authorList>
    </citation>
    <scope>NUCLEOTIDE SEQUENCE</scope>
    <source>
        <strain evidence="7">ATCC 90797</strain>
    </source>
</reference>
<feature type="region of interest" description="Disordered" evidence="5">
    <location>
        <begin position="369"/>
        <end position="405"/>
    </location>
</feature>
<dbReference type="GO" id="GO:0008270">
    <property type="term" value="F:zinc ion binding"/>
    <property type="evidence" value="ECO:0007669"/>
    <property type="project" value="UniProtKB-KW"/>
</dbReference>
<dbReference type="Proteomes" id="UP000807025">
    <property type="component" value="Unassembled WGS sequence"/>
</dbReference>
<dbReference type="PROSITE" id="PS50103">
    <property type="entry name" value="ZF_C3H1"/>
    <property type="match status" value="2"/>
</dbReference>
<evidence type="ECO:0000256" key="1">
    <source>
        <dbReference type="ARBA" id="ARBA00022737"/>
    </source>
</evidence>
<protein>
    <recommendedName>
        <fullName evidence="6">C3H1-type domain-containing protein</fullName>
    </recommendedName>
</protein>
<gene>
    <name evidence="7" type="ORF">BDN71DRAFT_1500577</name>
</gene>
<dbReference type="InterPro" id="IPR002110">
    <property type="entry name" value="Ankyrin_rpt"/>
</dbReference>
<dbReference type="InterPro" id="IPR036770">
    <property type="entry name" value="Ankyrin_rpt-contain_sf"/>
</dbReference>
<dbReference type="Gene3D" id="1.25.40.20">
    <property type="entry name" value="Ankyrin repeat-containing domain"/>
    <property type="match status" value="1"/>
</dbReference>
<evidence type="ECO:0000256" key="3">
    <source>
        <dbReference type="PROSITE-ProRule" id="PRU00023"/>
    </source>
</evidence>
<dbReference type="EMBL" id="MU154521">
    <property type="protein sequence ID" value="KAF9502455.1"/>
    <property type="molecule type" value="Genomic_DNA"/>
</dbReference>
<dbReference type="InterPro" id="IPR000571">
    <property type="entry name" value="Znf_CCCH"/>
</dbReference>
<evidence type="ECO:0000256" key="2">
    <source>
        <dbReference type="ARBA" id="ARBA00023043"/>
    </source>
</evidence>
<evidence type="ECO:0000313" key="7">
    <source>
        <dbReference type="EMBL" id="KAF9502455.1"/>
    </source>
</evidence>
<organism evidence="7 8">
    <name type="scientific">Pleurotus eryngii</name>
    <name type="common">Boletus of the steppes</name>
    <dbReference type="NCBI Taxonomy" id="5323"/>
    <lineage>
        <taxon>Eukaryota</taxon>
        <taxon>Fungi</taxon>
        <taxon>Dikarya</taxon>
        <taxon>Basidiomycota</taxon>
        <taxon>Agaricomycotina</taxon>
        <taxon>Agaricomycetes</taxon>
        <taxon>Agaricomycetidae</taxon>
        <taxon>Agaricales</taxon>
        <taxon>Pleurotineae</taxon>
        <taxon>Pleurotaceae</taxon>
        <taxon>Pleurotus</taxon>
    </lineage>
</organism>
<dbReference type="GO" id="GO:0004842">
    <property type="term" value="F:ubiquitin-protein transferase activity"/>
    <property type="evidence" value="ECO:0007669"/>
    <property type="project" value="TreeGrafter"/>
</dbReference>
<dbReference type="Pfam" id="PF14608">
    <property type="entry name" value="zf-CCCH_2"/>
    <property type="match status" value="2"/>
</dbReference>
<dbReference type="Gene3D" id="4.10.1000.10">
    <property type="entry name" value="Zinc finger, CCCH-type"/>
    <property type="match status" value="1"/>
</dbReference>
<dbReference type="AlphaFoldDB" id="A0A9P6ABQ0"/>
<comment type="caution">
    <text evidence="7">The sequence shown here is derived from an EMBL/GenBank/DDBJ whole genome shotgun (WGS) entry which is preliminary data.</text>
</comment>
<feature type="region of interest" description="Disordered" evidence="5">
    <location>
        <begin position="435"/>
        <end position="512"/>
    </location>
</feature>
<dbReference type="GO" id="GO:0010468">
    <property type="term" value="P:regulation of gene expression"/>
    <property type="evidence" value="ECO:0007669"/>
    <property type="project" value="UniProtKB-ARBA"/>
</dbReference>
<dbReference type="PROSITE" id="PS50088">
    <property type="entry name" value="ANK_REPEAT"/>
    <property type="match status" value="1"/>
</dbReference>
<feature type="repeat" description="ANK" evidence="3">
    <location>
        <begin position="63"/>
        <end position="95"/>
    </location>
</feature>
<evidence type="ECO:0000256" key="4">
    <source>
        <dbReference type="PROSITE-ProRule" id="PRU00723"/>
    </source>
</evidence>
<dbReference type="SUPFAM" id="SSF48403">
    <property type="entry name" value="Ankyrin repeat"/>
    <property type="match status" value="1"/>
</dbReference>